<dbReference type="EMBL" id="OCNJ01000001">
    <property type="protein sequence ID" value="SOD89609.1"/>
    <property type="molecule type" value="Genomic_DNA"/>
</dbReference>
<name>A0A286G373_9PROT</name>
<protein>
    <submittedName>
        <fullName evidence="1">Uncharacterized protein</fullName>
    </submittedName>
</protein>
<organism evidence="1 2">
    <name type="scientific">Caenispirillum bisanense</name>
    <dbReference type="NCBI Taxonomy" id="414052"/>
    <lineage>
        <taxon>Bacteria</taxon>
        <taxon>Pseudomonadati</taxon>
        <taxon>Pseudomonadota</taxon>
        <taxon>Alphaproteobacteria</taxon>
        <taxon>Rhodospirillales</taxon>
        <taxon>Novispirillaceae</taxon>
        <taxon>Caenispirillum</taxon>
    </lineage>
</organism>
<accession>A0A286G373</accession>
<evidence type="ECO:0000313" key="1">
    <source>
        <dbReference type="EMBL" id="SOD89609.1"/>
    </source>
</evidence>
<reference evidence="2" key="1">
    <citation type="submission" date="2017-09" db="EMBL/GenBank/DDBJ databases">
        <authorList>
            <person name="Varghese N."/>
            <person name="Submissions S."/>
        </authorList>
    </citation>
    <scope>NUCLEOTIDE SEQUENCE [LARGE SCALE GENOMIC DNA]</scope>
    <source>
        <strain evidence="2">USBA 140</strain>
    </source>
</reference>
<gene>
    <name evidence="1" type="ORF">SAMN05421508_101276</name>
</gene>
<sequence>MNGRYRKAGIEPPLDELMDDELVHLVMRRDRLTPDMVWAHVETARAGLRGRLAMPEPVRRCA</sequence>
<keyword evidence="2" id="KW-1185">Reference proteome</keyword>
<dbReference type="OrthoDB" id="7359191at2"/>
<dbReference type="Proteomes" id="UP000219621">
    <property type="component" value="Unassembled WGS sequence"/>
</dbReference>
<evidence type="ECO:0000313" key="2">
    <source>
        <dbReference type="Proteomes" id="UP000219621"/>
    </source>
</evidence>
<dbReference type="AlphaFoldDB" id="A0A286G373"/>
<dbReference type="RefSeq" id="WP_097277176.1">
    <property type="nucleotide sequence ID" value="NZ_OCNJ01000001.1"/>
</dbReference>
<proteinExistence type="predicted"/>